<feature type="chain" id="PRO_5043784017" evidence="3">
    <location>
        <begin position="23"/>
        <end position="411"/>
    </location>
</feature>
<comment type="subcellular location">
    <subcellularLocation>
        <location evidence="1">Periplasm</location>
    </subcellularLocation>
</comment>
<dbReference type="GO" id="GO:0042597">
    <property type="term" value="C:periplasmic space"/>
    <property type="evidence" value="ECO:0007669"/>
    <property type="project" value="UniProtKB-SubCell"/>
</dbReference>
<dbReference type="EMBL" id="CP157947">
    <property type="protein sequence ID" value="XBS71681.1"/>
    <property type="molecule type" value="Genomic_DNA"/>
</dbReference>
<dbReference type="AlphaFoldDB" id="A0AAU7QFN3"/>
<evidence type="ECO:0000256" key="3">
    <source>
        <dbReference type="SAM" id="SignalP"/>
    </source>
</evidence>
<dbReference type="PANTHER" id="PTHR43649:SF14">
    <property type="entry name" value="BLR3389 PROTEIN"/>
    <property type="match status" value="1"/>
</dbReference>
<name>A0AAU7QFN3_9GAMM</name>
<accession>A0AAU7QFN3</accession>
<reference evidence="4" key="1">
    <citation type="submission" date="2024-06" db="EMBL/GenBank/DDBJ databases">
        <authorList>
            <person name="Coelho C."/>
            <person name="Bento M."/>
            <person name="Garcia E."/>
            <person name="Camelo A."/>
            <person name="Brandao I."/>
            <person name="Espirito Santo C."/>
            <person name="Trovao J."/>
            <person name="Verissimo A."/>
            <person name="Costa J."/>
            <person name="Tiago I."/>
        </authorList>
    </citation>
    <scope>NUCLEOTIDE SEQUENCE</scope>
    <source>
        <strain evidence="4">KWT182</strain>
    </source>
</reference>
<keyword evidence="3" id="KW-0732">Signal</keyword>
<evidence type="ECO:0000256" key="1">
    <source>
        <dbReference type="ARBA" id="ARBA00004418"/>
    </source>
</evidence>
<feature type="signal peptide" evidence="3">
    <location>
        <begin position="1"/>
        <end position="22"/>
    </location>
</feature>
<dbReference type="SUPFAM" id="SSF53850">
    <property type="entry name" value="Periplasmic binding protein-like II"/>
    <property type="match status" value="1"/>
</dbReference>
<dbReference type="PANTHER" id="PTHR43649">
    <property type="entry name" value="ARABINOSE-BINDING PROTEIN-RELATED"/>
    <property type="match status" value="1"/>
</dbReference>
<organism evidence="4">
    <name type="scientific">Acerihabitans sp. KWT182</name>
    <dbReference type="NCBI Taxonomy" id="3157919"/>
    <lineage>
        <taxon>Bacteria</taxon>
        <taxon>Pseudomonadati</taxon>
        <taxon>Pseudomonadota</taxon>
        <taxon>Gammaproteobacteria</taxon>
        <taxon>Enterobacterales</taxon>
        <taxon>Pectobacteriaceae</taxon>
        <taxon>Acerihabitans</taxon>
    </lineage>
</organism>
<evidence type="ECO:0000256" key="2">
    <source>
        <dbReference type="ARBA" id="ARBA00008520"/>
    </source>
</evidence>
<comment type="similarity">
    <text evidence="2">Belongs to the bacterial solute-binding protein 1 family.</text>
</comment>
<dbReference type="Pfam" id="PF01547">
    <property type="entry name" value="SBP_bac_1"/>
    <property type="match status" value="1"/>
</dbReference>
<dbReference type="InterPro" id="IPR006059">
    <property type="entry name" value="SBP"/>
</dbReference>
<dbReference type="Gene3D" id="3.40.190.10">
    <property type="entry name" value="Periplasmic binding protein-like II"/>
    <property type="match status" value="2"/>
</dbReference>
<dbReference type="GO" id="GO:0030313">
    <property type="term" value="C:cell envelope"/>
    <property type="evidence" value="ECO:0007669"/>
    <property type="project" value="UniProtKB-ARBA"/>
</dbReference>
<gene>
    <name evidence="4" type="ORF">ABK905_12765</name>
</gene>
<protein>
    <submittedName>
        <fullName evidence="4">Extracellular solute-binding protein</fullName>
    </submittedName>
</protein>
<sequence>MNTLCRYSLLWASMAFATLANAGTLNVNIAFKGANQRAVWESVIADFQRTHPDVTVKTAFIEEETYKAQLPAWLTTVAPDIIKWHEGERMAYYASRGLLEDISGDWTANGWDKQFTSLKTASSYNGKQYAVPTDYYSWGMFYRKDLFAKAGIKGEPATWAEFLDACRKLKAAGITPILVGGRDSWTLAGWFDYLDFRLNGYDFHMQVMQGKIPYTDPRIKRVYTEWKQLIDNHYFIDNALSYSLDSTVPLFNQGQAAMTLMGTFFSAGIPADIKQNTGYFRFPIMDKALPVAEDGAAECLNIPAKAKNKKDARRFLAFVSTPAINARLAEAFGSLPANNMAKVALDPIAQKGFDILSTTTGGIAQFYDRDMTKEMADEGMKGMQRFYTDPAKLDDILAQLEKTRQRIYKVQ</sequence>
<proteinExistence type="inferred from homology"/>
<evidence type="ECO:0000313" key="4">
    <source>
        <dbReference type="EMBL" id="XBS71681.1"/>
    </source>
</evidence>
<dbReference type="InterPro" id="IPR050490">
    <property type="entry name" value="Bact_solute-bd_prot1"/>
</dbReference>